<accession>A0A1E5G4P1</accession>
<proteinExistence type="predicted"/>
<dbReference type="EMBL" id="MIJE01000007">
    <property type="protein sequence ID" value="OEF97641.1"/>
    <property type="molecule type" value="Genomic_DNA"/>
</dbReference>
<sequence length="71" mass="7781">MSKKLELVFRNAEGKLTRIGVDNPLEPIDAQSVQAAMDEILAADAFEHGGGLVEKVGARIIERTVQEIDFE</sequence>
<comment type="caution">
    <text evidence="1">The sequence shown here is derived from an EMBL/GenBank/DDBJ whole genome shotgun (WGS) entry which is preliminary data.</text>
</comment>
<evidence type="ECO:0000313" key="1">
    <source>
        <dbReference type="EMBL" id="OEF97641.1"/>
    </source>
</evidence>
<keyword evidence="2" id="KW-1185">Reference proteome</keyword>
<dbReference type="Proteomes" id="UP000094296">
    <property type="component" value="Unassembled WGS sequence"/>
</dbReference>
<gene>
    <name evidence="1" type="ORF">BHF68_14435</name>
</gene>
<dbReference type="RefSeq" id="WP_069642646.1">
    <property type="nucleotide sequence ID" value="NZ_MIJE01000007.1"/>
</dbReference>
<organism evidence="1 2">
    <name type="scientific">Desulfuribacillus alkaliarsenatis</name>
    <dbReference type="NCBI Taxonomy" id="766136"/>
    <lineage>
        <taxon>Bacteria</taxon>
        <taxon>Bacillati</taxon>
        <taxon>Bacillota</taxon>
        <taxon>Desulfuribacillia</taxon>
        <taxon>Desulfuribacillales</taxon>
        <taxon>Desulfuribacillaceae</taxon>
        <taxon>Desulfuribacillus</taxon>
    </lineage>
</organism>
<name>A0A1E5G4P1_9FIRM</name>
<dbReference type="Pfam" id="PF11148">
    <property type="entry name" value="DUF2922"/>
    <property type="match status" value="1"/>
</dbReference>
<evidence type="ECO:0008006" key="3">
    <source>
        <dbReference type="Google" id="ProtNLM"/>
    </source>
</evidence>
<dbReference type="InterPro" id="IPR021321">
    <property type="entry name" value="DUF2922"/>
</dbReference>
<evidence type="ECO:0000313" key="2">
    <source>
        <dbReference type="Proteomes" id="UP000094296"/>
    </source>
</evidence>
<dbReference type="AlphaFoldDB" id="A0A1E5G4P1"/>
<dbReference type="OrthoDB" id="2454247at2"/>
<dbReference type="STRING" id="766136.BHF68_14435"/>
<reference evidence="1 2" key="1">
    <citation type="submission" date="2016-09" db="EMBL/GenBank/DDBJ databases">
        <title>Draft genome sequence for the type strain of Desulfuribacillus alkaliarsenatis AHT28, an obligately anaerobic, sulfidogenic bacterium isolated from Russian soda lake sediments.</title>
        <authorList>
            <person name="Abin C.A."/>
            <person name="Hollibaugh J.T."/>
        </authorList>
    </citation>
    <scope>NUCLEOTIDE SEQUENCE [LARGE SCALE GENOMIC DNA]</scope>
    <source>
        <strain evidence="1 2">AHT28</strain>
    </source>
</reference>
<protein>
    <recommendedName>
        <fullName evidence="3">DUF2922 domain-containing protein</fullName>
    </recommendedName>
</protein>